<feature type="transmembrane region" description="Helical" evidence="11">
    <location>
        <begin position="445"/>
        <end position="464"/>
    </location>
</feature>
<evidence type="ECO:0000256" key="10">
    <source>
        <dbReference type="SAM" id="MobiDB-lite"/>
    </source>
</evidence>
<name>A0A428U133_9HYPO</name>
<dbReference type="Pfam" id="PF00067">
    <property type="entry name" value="p450"/>
    <property type="match status" value="1"/>
</dbReference>
<evidence type="ECO:0000256" key="11">
    <source>
        <dbReference type="SAM" id="Phobius"/>
    </source>
</evidence>
<comment type="caution">
    <text evidence="13">The sequence shown here is derived from an EMBL/GenBank/DDBJ whole genome shotgun (WGS) entry which is preliminary data.</text>
</comment>
<dbReference type="InterPro" id="IPR002403">
    <property type="entry name" value="Cyt_P450_E_grp-IV"/>
</dbReference>
<dbReference type="InterPro" id="IPR058502">
    <property type="entry name" value="PLL-like_beta-prop"/>
</dbReference>
<dbReference type="CDD" id="cd22954">
    <property type="entry name" value="PLL_lectin"/>
    <property type="match status" value="1"/>
</dbReference>
<dbReference type="Gene3D" id="2.120.10.70">
    <property type="entry name" value="Fucose-specific lectin"/>
    <property type="match status" value="2"/>
</dbReference>
<reference evidence="13 14" key="1">
    <citation type="submission" date="2017-06" db="EMBL/GenBank/DDBJ databases">
        <title>Comparative genomic analysis of Ambrosia Fusariam Clade fungi.</title>
        <authorList>
            <person name="Stajich J.E."/>
            <person name="Carrillo J."/>
            <person name="Kijimoto T."/>
            <person name="Eskalen A."/>
            <person name="O'Donnell K."/>
            <person name="Kasson M."/>
        </authorList>
    </citation>
    <scope>NUCLEOTIDE SEQUENCE [LARGE SCALE GENOMIC DNA]</scope>
    <source>
        <strain evidence="13 14">NRRL62579</strain>
    </source>
</reference>
<feature type="domain" description="PLL-like beta propeller" evidence="12">
    <location>
        <begin position="610"/>
        <end position="732"/>
    </location>
</feature>
<comment type="pathway">
    <text evidence="2">Secondary metabolite biosynthesis.</text>
</comment>
<keyword evidence="11" id="KW-0472">Membrane</keyword>
<evidence type="ECO:0000256" key="7">
    <source>
        <dbReference type="ARBA" id="ARBA00023004"/>
    </source>
</evidence>
<dbReference type="PRINTS" id="PR00385">
    <property type="entry name" value="P450"/>
</dbReference>
<evidence type="ECO:0000256" key="5">
    <source>
        <dbReference type="ARBA" id="ARBA00022723"/>
    </source>
</evidence>
<feature type="compositionally biased region" description="Basic and acidic residues" evidence="10">
    <location>
        <begin position="741"/>
        <end position="750"/>
    </location>
</feature>
<dbReference type="STRING" id="1325735.A0A428U133"/>
<dbReference type="GO" id="GO:0004497">
    <property type="term" value="F:monooxygenase activity"/>
    <property type="evidence" value="ECO:0007669"/>
    <property type="project" value="UniProtKB-KW"/>
</dbReference>
<protein>
    <recommendedName>
        <fullName evidence="12">PLL-like beta propeller domain-containing protein</fullName>
    </recommendedName>
</protein>
<keyword evidence="11" id="KW-1133">Transmembrane helix</keyword>
<evidence type="ECO:0000256" key="3">
    <source>
        <dbReference type="ARBA" id="ARBA00010617"/>
    </source>
</evidence>
<dbReference type="SUPFAM" id="SSF48264">
    <property type="entry name" value="Cytochrome P450"/>
    <property type="match status" value="1"/>
</dbReference>
<feature type="binding site" description="axial binding residue" evidence="9">
    <location>
        <position position="433"/>
    </location>
    <ligand>
        <name>heme</name>
        <dbReference type="ChEBI" id="CHEBI:30413"/>
    </ligand>
    <ligandPart>
        <name>Fe</name>
        <dbReference type="ChEBI" id="CHEBI:18248"/>
    </ligandPart>
</feature>
<dbReference type="PROSITE" id="PS51257">
    <property type="entry name" value="PROKAR_LIPOPROTEIN"/>
    <property type="match status" value="1"/>
</dbReference>
<dbReference type="GO" id="GO:0005506">
    <property type="term" value="F:iron ion binding"/>
    <property type="evidence" value="ECO:0007669"/>
    <property type="project" value="InterPro"/>
</dbReference>
<feature type="compositionally biased region" description="Low complexity" evidence="10">
    <location>
        <begin position="762"/>
        <end position="773"/>
    </location>
</feature>
<comment type="similarity">
    <text evidence="3">Belongs to the cytochrome P450 family.</text>
</comment>
<keyword evidence="11" id="KW-0812">Transmembrane</keyword>
<dbReference type="InterPro" id="IPR036396">
    <property type="entry name" value="Cyt_P450_sf"/>
</dbReference>
<dbReference type="AlphaFoldDB" id="A0A428U133"/>
<accession>A0A428U133</accession>
<dbReference type="EMBL" id="NKCK01000037">
    <property type="protein sequence ID" value="RSM07936.1"/>
    <property type="molecule type" value="Genomic_DNA"/>
</dbReference>
<dbReference type="Gene3D" id="1.10.630.10">
    <property type="entry name" value="Cytochrome P450"/>
    <property type="match status" value="2"/>
</dbReference>
<gene>
    <name evidence="13" type="ORF">CEP52_004964</name>
</gene>
<evidence type="ECO:0000313" key="14">
    <source>
        <dbReference type="Proteomes" id="UP000287144"/>
    </source>
</evidence>
<evidence type="ECO:0000313" key="13">
    <source>
        <dbReference type="EMBL" id="RSM07936.1"/>
    </source>
</evidence>
<dbReference type="PANTHER" id="PTHR24305">
    <property type="entry name" value="CYTOCHROME P450"/>
    <property type="match status" value="1"/>
</dbReference>
<evidence type="ECO:0000256" key="4">
    <source>
        <dbReference type="ARBA" id="ARBA00022617"/>
    </source>
</evidence>
<evidence type="ECO:0000256" key="6">
    <source>
        <dbReference type="ARBA" id="ARBA00023002"/>
    </source>
</evidence>
<feature type="transmembrane region" description="Helical" evidence="11">
    <location>
        <begin position="12"/>
        <end position="33"/>
    </location>
</feature>
<keyword evidence="4 9" id="KW-0349">Heme</keyword>
<organism evidence="13 14">
    <name type="scientific">Fusarium oligoseptatum</name>
    <dbReference type="NCBI Taxonomy" id="2604345"/>
    <lineage>
        <taxon>Eukaryota</taxon>
        <taxon>Fungi</taxon>
        <taxon>Dikarya</taxon>
        <taxon>Ascomycota</taxon>
        <taxon>Pezizomycotina</taxon>
        <taxon>Sordariomycetes</taxon>
        <taxon>Hypocreomycetidae</taxon>
        <taxon>Hypocreales</taxon>
        <taxon>Nectriaceae</taxon>
        <taxon>Fusarium</taxon>
        <taxon>Fusarium solani species complex</taxon>
    </lineage>
</organism>
<evidence type="ECO:0000256" key="8">
    <source>
        <dbReference type="ARBA" id="ARBA00023033"/>
    </source>
</evidence>
<proteinExistence type="inferred from homology"/>
<evidence type="ECO:0000256" key="9">
    <source>
        <dbReference type="PIRSR" id="PIRSR602403-1"/>
    </source>
</evidence>
<dbReference type="GO" id="GO:0020037">
    <property type="term" value="F:heme binding"/>
    <property type="evidence" value="ECO:0007669"/>
    <property type="project" value="InterPro"/>
</dbReference>
<evidence type="ECO:0000256" key="2">
    <source>
        <dbReference type="ARBA" id="ARBA00005179"/>
    </source>
</evidence>
<dbReference type="PANTHER" id="PTHR24305:SF107">
    <property type="entry name" value="P450, PUTATIVE (EUROFUNG)-RELATED"/>
    <property type="match status" value="1"/>
</dbReference>
<feature type="region of interest" description="Disordered" evidence="10">
    <location>
        <begin position="725"/>
        <end position="789"/>
    </location>
</feature>
<dbReference type="Pfam" id="PF26607">
    <property type="entry name" value="DUF8189"/>
    <property type="match status" value="1"/>
</dbReference>
<evidence type="ECO:0000259" key="12">
    <source>
        <dbReference type="Pfam" id="PF26607"/>
    </source>
</evidence>
<dbReference type="SUPFAM" id="SSF89372">
    <property type="entry name" value="Fucose-specific lectin"/>
    <property type="match status" value="2"/>
</dbReference>
<keyword evidence="6" id="KW-0560">Oxidoreductase</keyword>
<keyword evidence="7 9" id="KW-0408">Iron</keyword>
<dbReference type="InterPro" id="IPR050121">
    <property type="entry name" value="Cytochrome_P450_monoxygenase"/>
</dbReference>
<keyword evidence="14" id="KW-1185">Reference proteome</keyword>
<dbReference type="PRINTS" id="PR00465">
    <property type="entry name" value="EP450IV"/>
</dbReference>
<dbReference type="InterPro" id="IPR001128">
    <property type="entry name" value="Cyt_P450"/>
</dbReference>
<evidence type="ECO:0000256" key="1">
    <source>
        <dbReference type="ARBA" id="ARBA00001971"/>
    </source>
</evidence>
<comment type="cofactor">
    <cofactor evidence="1 9">
        <name>heme</name>
        <dbReference type="ChEBI" id="CHEBI:30413"/>
    </cofactor>
</comment>
<keyword evidence="5 9" id="KW-0479">Metal-binding</keyword>
<sequence length="825" mass="92456">MWLLSPRGNSAPTAAQILYACVILLAGFLLRYINRGYQIRKRFQALKAQGIPIMEHSIIFGHLKVVKKLMSNLPSDAYPDYLQTQVQDNWRQLFPQCTKCPPIVYLDAWPLSDPLIVSLNVDISSQFTQQHPMPRFRDAKDFFYPLTKNRDIVTMEDAEWKIWRKRLNIGFGAQYITSRVPDIVEEVEEFVQVLKSKAGRSGTWGPVFLLEQATRNLTLDMSVRFFLRLAELQADSTIPRKTLIDLIVQALEEEAVVEQESGREKPRDLIGLANDSLEVVVGQLNVFMLAGFETTGSAISWLFRLLCQHPAVLVRLRQEHDEILGPDPWGAADAFREKPQLASMLPYTHAVVRESMRVHTNVGTVQVLVLKEGSYQLVTFSMLDGVSAIHRDPEIWHRADEFLPERFLVTDTNDPLYPPPNAWRAFAAGPRNCMGQHLAMVEIKLVLAMVAALFAAVAPALVSWGPDRLDAFARDRKTDHLAHNSWNGEDWGKSWPQLGSKTFTGSFAAVSWEKNRLDIFGRGDSDRAVYHQWWDGAKWTTDWEDLGGVLISELAVTSWEPKRLDLFGIGGDDKLYHHSYDGDSYGWQSDWDSLDGGFTSAPAAVSWGPDRIDVFGLGTDFAMYTRNWDGSNWSDYLNLGGNWVSPPAVVSWGAGRLDLFVIGEDSDLWHLSFEDGNGWQSQWDSLGGPFDSPPVAVSRDKDRLSVFATDSQGRVWHREWDGDSWQDWEGLGEPGESENDERDRPEDKGSPDGPSVPKDATGTRSSSESSGSRTTDKPKETESDDSAAGRAYVAKGCVGAAFSCLYSECLGIVWTLVCVVNIPKG</sequence>
<dbReference type="Proteomes" id="UP000287144">
    <property type="component" value="Unassembled WGS sequence"/>
</dbReference>
<keyword evidence="8" id="KW-0503">Monooxygenase</keyword>
<dbReference type="GO" id="GO:0016705">
    <property type="term" value="F:oxidoreductase activity, acting on paired donors, with incorporation or reduction of molecular oxygen"/>
    <property type="evidence" value="ECO:0007669"/>
    <property type="project" value="InterPro"/>
</dbReference>